<dbReference type="EMBL" id="BJVS01000002">
    <property type="protein sequence ID" value="GEL52784.1"/>
    <property type="molecule type" value="Genomic_DNA"/>
</dbReference>
<reference evidence="1 2" key="1">
    <citation type="submission" date="2019-07" db="EMBL/GenBank/DDBJ databases">
        <title>Whole genome shotgun sequence of Asaia bogorensis NBRC 16594.</title>
        <authorList>
            <person name="Hosoyama A."/>
            <person name="Uohara A."/>
            <person name="Ohji S."/>
            <person name="Ichikawa N."/>
        </authorList>
    </citation>
    <scope>NUCLEOTIDE SEQUENCE [LARGE SCALE GENOMIC DNA]</scope>
    <source>
        <strain evidence="1 2">NBRC 16594</strain>
    </source>
</reference>
<proteinExistence type="predicted"/>
<organism evidence="1 2">
    <name type="scientific">Asaia bogorensis NBRC 16594</name>
    <dbReference type="NCBI Taxonomy" id="1231624"/>
    <lineage>
        <taxon>Bacteria</taxon>
        <taxon>Pseudomonadati</taxon>
        <taxon>Pseudomonadota</taxon>
        <taxon>Alphaproteobacteria</taxon>
        <taxon>Acetobacterales</taxon>
        <taxon>Acetobacteraceae</taxon>
        <taxon>Asaia</taxon>
    </lineage>
</organism>
<comment type="caution">
    <text evidence="1">The sequence shown here is derived from an EMBL/GenBank/DDBJ whole genome shotgun (WGS) entry which is preliminary data.</text>
</comment>
<dbReference type="Proteomes" id="UP000321287">
    <property type="component" value="Unassembled WGS sequence"/>
</dbReference>
<keyword evidence="2" id="KW-1185">Reference proteome</keyword>
<protein>
    <submittedName>
        <fullName evidence="1">Uncharacterized protein</fullName>
    </submittedName>
</protein>
<dbReference type="KEGG" id="abg:Asbog_00116"/>
<accession>A0AAN4U1R0</accession>
<evidence type="ECO:0000313" key="2">
    <source>
        <dbReference type="Proteomes" id="UP000321287"/>
    </source>
</evidence>
<dbReference type="AlphaFoldDB" id="A0AAN4U1R0"/>
<evidence type="ECO:0000313" key="1">
    <source>
        <dbReference type="EMBL" id="GEL52784.1"/>
    </source>
</evidence>
<gene>
    <name evidence="1" type="ORF">ABO01nite_07910</name>
</gene>
<name>A0AAN4U1R0_9PROT</name>
<sequence length="59" mass="6384">MITIRERERRLSGPDTFGREMAVFVALSVVSGQRQAGAALMGYASKVTICRLTPPEGSD</sequence>